<organism evidence="2 3">
    <name type="scientific">Coccidioides immitis (strain RS)</name>
    <name type="common">Valley fever fungus</name>
    <dbReference type="NCBI Taxonomy" id="246410"/>
    <lineage>
        <taxon>Eukaryota</taxon>
        <taxon>Fungi</taxon>
        <taxon>Dikarya</taxon>
        <taxon>Ascomycota</taxon>
        <taxon>Pezizomycotina</taxon>
        <taxon>Eurotiomycetes</taxon>
        <taxon>Eurotiomycetidae</taxon>
        <taxon>Onygenales</taxon>
        <taxon>Onygenaceae</taxon>
        <taxon>Coccidioides</taxon>
    </lineage>
</organism>
<dbReference type="EMBL" id="GG704916">
    <property type="protein sequence ID" value="KJF61421.1"/>
    <property type="molecule type" value="Genomic_DNA"/>
</dbReference>
<keyword evidence="3" id="KW-1185">Reference proteome</keyword>
<name>A0A0D8JWV3_COCIM</name>
<dbReference type="GeneID" id="24165283"/>
<dbReference type="RefSeq" id="XP_004446273.1">
    <property type="nucleotide sequence ID" value="XM_004446216.1"/>
</dbReference>
<dbReference type="Proteomes" id="UP000001261">
    <property type="component" value="Unassembled WGS sequence"/>
</dbReference>
<evidence type="ECO:0000256" key="1">
    <source>
        <dbReference type="SAM" id="MobiDB-lite"/>
    </source>
</evidence>
<feature type="compositionally biased region" description="Basic and acidic residues" evidence="1">
    <location>
        <begin position="1"/>
        <end position="22"/>
    </location>
</feature>
<accession>A0A0D8JWV3</accession>
<dbReference type="KEGG" id="cim:CIMG_13656"/>
<protein>
    <submittedName>
        <fullName evidence="2">Uncharacterized protein</fullName>
    </submittedName>
</protein>
<dbReference type="VEuPathDB" id="FungiDB:CIMG_13656"/>
<gene>
    <name evidence="2" type="ORF">CIMG_13656</name>
</gene>
<reference evidence="3" key="2">
    <citation type="journal article" date="2010" name="Genome Res.">
        <title>Population genomic sequencing of Coccidioides fungi reveals recent hybridization and transposon control.</title>
        <authorList>
            <person name="Neafsey D.E."/>
            <person name="Barker B.M."/>
            <person name="Sharpton T.J."/>
            <person name="Stajich J.E."/>
            <person name="Park D.J."/>
            <person name="Whiston E."/>
            <person name="Hung C.-Y."/>
            <person name="McMahan C."/>
            <person name="White J."/>
            <person name="Sykes S."/>
            <person name="Heiman D."/>
            <person name="Young S."/>
            <person name="Zeng Q."/>
            <person name="Abouelleil A."/>
            <person name="Aftuck L."/>
            <person name="Bessette D."/>
            <person name="Brown A."/>
            <person name="FitzGerald M."/>
            <person name="Lui A."/>
            <person name="Macdonald J.P."/>
            <person name="Priest M."/>
            <person name="Orbach M.J."/>
            <person name="Galgiani J.N."/>
            <person name="Kirkland T.N."/>
            <person name="Cole G.T."/>
            <person name="Birren B.W."/>
            <person name="Henn M.R."/>
            <person name="Taylor J.W."/>
            <person name="Rounsley S.D."/>
        </authorList>
    </citation>
    <scope>GENOME REANNOTATION</scope>
    <source>
        <strain evidence="3">RS</strain>
    </source>
</reference>
<dbReference type="InParanoid" id="A0A0D8JWV3"/>
<sequence>MSIRINDEKVKGQKVEKNREVRSIGSSTDVGDYSNKKKHSSSNGESKSVLSLIELTSTLVNQMNQSENKNNFA</sequence>
<evidence type="ECO:0000313" key="2">
    <source>
        <dbReference type="EMBL" id="KJF61421.1"/>
    </source>
</evidence>
<feature type="region of interest" description="Disordered" evidence="1">
    <location>
        <begin position="1"/>
        <end position="48"/>
    </location>
</feature>
<dbReference type="AlphaFoldDB" id="A0A0D8JWV3"/>
<evidence type="ECO:0000313" key="3">
    <source>
        <dbReference type="Proteomes" id="UP000001261"/>
    </source>
</evidence>
<proteinExistence type="predicted"/>
<reference evidence="3" key="1">
    <citation type="journal article" date="2009" name="Genome Res.">
        <title>Comparative genomic analyses of the human fungal pathogens Coccidioides and their relatives.</title>
        <authorList>
            <person name="Sharpton T.J."/>
            <person name="Stajich J.E."/>
            <person name="Rounsley S.D."/>
            <person name="Gardner M.J."/>
            <person name="Wortman J.R."/>
            <person name="Jordar V.S."/>
            <person name="Maiti R."/>
            <person name="Kodira C.D."/>
            <person name="Neafsey D.E."/>
            <person name="Zeng Q."/>
            <person name="Hung C.-Y."/>
            <person name="McMahan C."/>
            <person name="Muszewska A."/>
            <person name="Grynberg M."/>
            <person name="Mandel M.A."/>
            <person name="Kellner E.M."/>
            <person name="Barker B.M."/>
            <person name="Galgiani J.N."/>
            <person name="Orbach M.J."/>
            <person name="Kirkland T.N."/>
            <person name="Cole G.T."/>
            <person name="Henn M.R."/>
            <person name="Birren B.W."/>
            <person name="Taylor J.W."/>
        </authorList>
    </citation>
    <scope>NUCLEOTIDE SEQUENCE [LARGE SCALE GENOMIC DNA]</scope>
    <source>
        <strain evidence="3">RS</strain>
    </source>
</reference>